<proteinExistence type="predicted"/>
<protein>
    <recommendedName>
        <fullName evidence="1">DUF4815 domain-containing protein</fullName>
    </recommendedName>
</protein>
<dbReference type="Pfam" id="PF16075">
    <property type="entry name" value="DUF4815"/>
    <property type="match status" value="1"/>
</dbReference>
<name>A0A382XG44_9ZZZZ</name>
<evidence type="ECO:0000313" key="2">
    <source>
        <dbReference type="EMBL" id="SVD69810.1"/>
    </source>
</evidence>
<evidence type="ECO:0000259" key="1">
    <source>
        <dbReference type="Pfam" id="PF16075"/>
    </source>
</evidence>
<sequence length="68" mass="7555">MAYNFNTSPYYDDFNPDDRFLKILFNPGRAVQARELTQIQSILQHQMSSAAGHIWKNGAPVVGGGVSI</sequence>
<feature type="non-terminal residue" evidence="2">
    <location>
        <position position="68"/>
    </location>
</feature>
<dbReference type="InterPro" id="IPR032096">
    <property type="entry name" value="DUF4815"/>
</dbReference>
<accession>A0A382XG44</accession>
<feature type="domain" description="DUF4815" evidence="1">
    <location>
        <begin position="9"/>
        <end position="67"/>
    </location>
</feature>
<organism evidence="2">
    <name type="scientific">marine metagenome</name>
    <dbReference type="NCBI Taxonomy" id="408172"/>
    <lineage>
        <taxon>unclassified sequences</taxon>
        <taxon>metagenomes</taxon>
        <taxon>ecological metagenomes</taxon>
    </lineage>
</organism>
<dbReference type="EMBL" id="UINC01167348">
    <property type="protein sequence ID" value="SVD69810.1"/>
    <property type="molecule type" value="Genomic_DNA"/>
</dbReference>
<gene>
    <name evidence="2" type="ORF">METZ01_LOCUS422664</name>
</gene>
<reference evidence="2" key="1">
    <citation type="submission" date="2018-05" db="EMBL/GenBank/DDBJ databases">
        <authorList>
            <person name="Lanie J.A."/>
            <person name="Ng W.-L."/>
            <person name="Kazmierczak K.M."/>
            <person name="Andrzejewski T.M."/>
            <person name="Davidsen T.M."/>
            <person name="Wayne K.J."/>
            <person name="Tettelin H."/>
            <person name="Glass J.I."/>
            <person name="Rusch D."/>
            <person name="Podicherti R."/>
            <person name="Tsui H.-C.T."/>
            <person name="Winkler M.E."/>
        </authorList>
    </citation>
    <scope>NUCLEOTIDE SEQUENCE</scope>
</reference>
<dbReference type="AlphaFoldDB" id="A0A382XG44"/>